<proteinExistence type="predicted"/>
<sequence>MLVRGATCSLNASVSIQVGIQLLKFTTSWSGPRRCTSQRAARRTYIAIQKLKLQTGKEAECLQLDLSSPVSVRDAADGFLN</sequence>
<evidence type="ECO:0000313" key="1">
    <source>
        <dbReference type="EMBL" id="PCH33302.1"/>
    </source>
</evidence>
<dbReference type="Proteomes" id="UP000218811">
    <property type="component" value="Unassembled WGS sequence"/>
</dbReference>
<reference evidence="1 2" key="1">
    <citation type="journal article" date="2012" name="Science">
        <title>The Paleozoic origin of enzymatic lignin decomposition reconstructed from 31 fungal genomes.</title>
        <authorList>
            <person name="Floudas D."/>
            <person name="Binder M."/>
            <person name="Riley R."/>
            <person name="Barry K."/>
            <person name="Blanchette R.A."/>
            <person name="Henrissat B."/>
            <person name="Martinez A.T."/>
            <person name="Otillar R."/>
            <person name="Spatafora J.W."/>
            <person name="Yadav J.S."/>
            <person name="Aerts A."/>
            <person name="Benoit I."/>
            <person name="Boyd A."/>
            <person name="Carlson A."/>
            <person name="Copeland A."/>
            <person name="Coutinho P.M."/>
            <person name="de Vries R.P."/>
            <person name="Ferreira P."/>
            <person name="Findley K."/>
            <person name="Foster B."/>
            <person name="Gaskell J."/>
            <person name="Glotzer D."/>
            <person name="Gorecki P."/>
            <person name="Heitman J."/>
            <person name="Hesse C."/>
            <person name="Hori C."/>
            <person name="Igarashi K."/>
            <person name="Jurgens J.A."/>
            <person name="Kallen N."/>
            <person name="Kersten P."/>
            <person name="Kohler A."/>
            <person name="Kuees U."/>
            <person name="Kumar T.K.A."/>
            <person name="Kuo A."/>
            <person name="LaButti K."/>
            <person name="Larrondo L.F."/>
            <person name="Lindquist E."/>
            <person name="Ling A."/>
            <person name="Lombard V."/>
            <person name="Lucas S."/>
            <person name="Lundell T."/>
            <person name="Martin R."/>
            <person name="McLaughlin D.J."/>
            <person name="Morgenstern I."/>
            <person name="Morin E."/>
            <person name="Murat C."/>
            <person name="Nagy L.G."/>
            <person name="Nolan M."/>
            <person name="Ohm R.A."/>
            <person name="Patyshakuliyeva A."/>
            <person name="Rokas A."/>
            <person name="Ruiz-Duenas F.J."/>
            <person name="Sabat G."/>
            <person name="Salamov A."/>
            <person name="Samejima M."/>
            <person name="Schmutz J."/>
            <person name="Slot J.C."/>
            <person name="St John F."/>
            <person name="Stenlid J."/>
            <person name="Sun H."/>
            <person name="Sun S."/>
            <person name="Syed K."/>
            <person name="Tsang A."/>
            <person name="Wiebenga A."/>
            <person name="Young D."/>
            <person name="Pisabarro A."/>
            <person name="Eastwood D.C."/>
            <person name="Martin F."/>
            <person name="Cullen D."/>
            <person name="Grigoriev I.V."/>
            <person name="Hibbett D.S."/>
        </authorList>
    </citation>
    <scope>NUCLEOTIDE SEQUENCE [LARGE SCALE GENOMIC DNA]</scope>
    <source>
        <strain evidence="1 2">MD-104</strain>
    </source>
</reference>
<organism evidence="1 2">
    <name type="scientific">Wolfiporia cocos (strain MD-104)</name>
    <name type="common">Brown rot fungus</name>
    <dbReference type="NCBI Taxonomy" id="742152"/>
    <lineage>
        <taxon>Eukaryota</taxon>
        <taxon>Fungi</taxon>
        <taxon>Dikarya</taxon>
        <taxon>Basidiomycota</taxon>
        <taxon>Agaricomycotina</taxon>
        <taxon>Agaricomycetes</taxon>
        <taxon>Polyporales</taxon>
        <taxon>Phaeolaceae</taxon>
        <taxon>Wolfiporia</taxon>
    </lineage>
</organism>
<protein>
    <submittedName>
        <fullName evidence="1">Uncharacterized protein</fullName>
    </submittedName>
</protein>
<accession>A0A2H3ITJ4</accession>
<dbReference type="EMBL" id="KB467831">
    <property type="protein sequence ID" value="PCH33302.1"/>
    <property type="molecule type" value="Genomic_DNA"/>
</dbReference>
<keyword evidence="2" id="KW-1185">Reference proteome</keyword>
<name>A0A2H3ITJ4_WOLCO</name>
<evidence type="ECO:0000313" key="2">
    <source>
        <dbReference type="Proteomes" id="UP000218811"/>
    </source>
</evidence>
<gene>
    <name evidence="1" type="ORF">WOLCODRAFT_61236</name>
</gene>
<dbReference type="AlphaFoldDB" id="A0A2H3ITJ4"/>